<evidence type="ECO:0000256" key="1">
    <source>
        <dbReference type="ARBA" id="ARBA00004604"/>
    </source>
</evidence>
<dbReference type="PANTHER" id="PTHR13634">
    <property type="entry name" value="RIBOSOME BIOGENESIS PROTEIN BRIX"/>
    <property type="match status" value="1"/>
</dbReference>
<evidence type="ECO:0000256" key="3">
    <source>
        <dbReference type="ARBA" id="ARBA00022517"/>
    </source>
</evidence>
<accession>A0AAV9IUH5</accession>
<comment type="similarity">
    <text evidence="2">Belongs to the BRX1 family.</text>
</comment>
<dbReference type="Proteomes" id="UP001301350">
    <property type="component" value="Unassembled WGS sequence"/>
</dbReference>
<evidence type="ECO:0000259" key="6">
    <source>
        <dbReference type="PROSITE" id="PS50833"/>
    </source>
</evidence>
<keyword evidence="8" id="KW-1185">Reference proteome</keyword>
<proteinExistence type="inferred from homology"/>
<feature type="region of interest" description="Disordered" evidence="5">
    <location>
        <begin position="196"/>
        <end position="220"/>
    </location>
</feature>
<protein>
    <recommendedName>
        <fullName evidence="6">Brix domain-containing protein</fullName>
    </recommendedName>
</protein>
<comment type="caution">
    <text evidence="7">The sequence shown here is derived from an EMBL/GenBank/DDBJ whole genome shotgun (WGS) entry which is preliminary data.</text>
</comment>
<gene>
    <name evidence="7" type="ORF">CDCA_CDCA06G1829</name>
</gene>
<dbReference type="GO" id="GO:0000027">
    <property type="term" value="P:ribosomal large subunit assembly"/>
    <property type="evidence" value="ECO:0007669"/>
    <property type="project" value="TreeGrafter"/>
</dbReference>
<dbReference type="GO" id="GO:0006364">
    <property type="term" value="P:rRNA processing"/>
    <property type="evidence" value="ECO:0007669"/>
    <property type="project" value="InterPro"/>
</dbReference>
<name>A0AAV9IUH5_CYACA</name>
<comment type="subcellular location">
    <subcellularLocation>
        <location evidence="1">Nucleus</location>
        <location evidence="1">Nucleolus</location>
    </subcellularLocation>
</comment>
<keyword evidence="3" id="KW-0690">Ribosome biogenesis</keyword>
<evidence type="ECO:0000256" key="5">
    <source>
        <dbReference type="SAM" id="MobiDB-lite"/>
    </source>
</evidence>
<organism evidence="7 8">
    <name type="scientific">Cyanidium caldarium</name>
    <name type="common">Red alga</name>
    <dbReference type="NCBI Taxonomy" id="2771"/>
    <lineage>
        <taxon>Eukaryota</taxon>
        <taxon>Rhodophyta</taxon>
        <taxon>Bangiophyceae</taxon>
        <taxon>Cyanidiales</taxon>
        <taxon>Cyanidiaceae</taxon>
        <taxon>Cyanidium</taxon>
    </lineage>
</organism>
<reference evidence="7 8" key="1">
    <citation type="submission" date="2022-07" db="EMBL/GenBank/DDBJ databases">
        <title>Genome-wide signatures of adaptation to extreme environments.</title>
        <authorList>
            <person name="Cho C.H."/>
            <person name="Yoon H.S."/>
        </authorList>
    </citation>
    <scope>NUCLEOTIDE SEQUENCE [LARGE SCALE GENOMIC DNA]</scope>
    <source>
        <strain evidence="7 8">DBV 063 E5</strain>
    </source>
</reference>
<dbReference type="InterPro" id="IPR026532">
    <property type="entry name" value="BRX1"/>
</dbReference>
<dbReference type="PANTHER" id="PTHR13634:SF0">
    <property type="entry name" value="RIBOSOME BIOGENESIS PROTEIN BRX1 HOMOLOG"/>
    <property type="match status" value="1"/>
</dbReference>
<feature type="domain" description="Brix" evidence="6">
    <location>
        <begin position="19"/>
        <end position="249"/>
    </location>
</feature>
<dbReference type="EMBL" id="JANCYW010000006">
    <property type="protein sequence ID" value="KAK4535804.1"/>
    <property type="molecule type" value="Genomic_DNA"/>
</dbReference>
<dbReference type="GO" id="GO:0005730">
    <property type="term" value="C:nucleolus"/>
    <property type="evidence" value="ECO:0007669"/>
    <property type="project" value="UniProtKB-SubCell"/>
</dbReference>
<evidence type="ECO:0000313" key="8">
    <source>
        <dbReference type="Proteomes" id="UP001301350"/>
    </source>
</evidence>
<keyword evidence="4" id="KW-0539">Nucleus</keyword>
<dbReference type="InterPro" id="IPR007109">
    <property type="entry name" value="Brix"/>
</dbReference>
<dbReference type="Pfam" id="PF04427">
    <property type="entry name" value="Brix"/>
    <property type="match status" value="1"/>
</dbReference>
<evidence type="ECO:0000313" key="7">
    <source>
        <dbReference type="EMBL" id="KAK4535804.1"/>
    </source>
</evidence>
<evidence type="ECO:0000256" key="4">
    <source>
        <dbReference type="ARBA" id="ARBA00023242"/>
    </source>
</evidence>
<dbReference type="AlphaFoldDB" id="A0AAV9IUH5"/>
<sequence>MATRAEPSNSPEATRPPRRRVLVFSTRGIGTQARHLMEDIRALLPHSKREQKLDAKDRLDTANEIAELHGCQACVLFEARKRQDLYLWTALTPGGPTVRWEVQNVHTMSELRLTGNALRAARPILVFDREFDDGAIPHRQLMKELLTQVFTVPRGDRRSRPFVDRVMGFFMAGDAERVWVRNYQIVPDKLAKAAQRWRVHGRPRTDESSPAEPADADEEEMNAALSEALVEIGPRLVLTPIRLFAGSFGGKTLWENRQYISPNELRRMARLRHDRGVLEGRSRKKARRQTQLAEALAAAPQDELADVFRGTAEESQ</sequence>
<dbReference type="SMART" id="SM00879">
    <property type="entry name" value="Brix"/>
    <property type="match status" value="1"/>
</dbReference>
<evidence type="ECO:0000256" key="2">
    <source>
        <dbReference type="ARBA" id="ARBA00006369"/>
    </source>
</evidence>
<dbReference type="GO" id="GO:0019843">
    <property type="term" value="F:rRNA binding"/>
    <property type="evidence" value="ECO:0007669"/>
    <property type="project" value="InterPro"/>
</dbReference>
<dbReference type="PROSITE" id="PS50833">
    <property type="entry name" value="BRIX"/>
    <property type="match status" value="1"/>
</dbReference>